<dbReference type="EMBL" id="MU268183">
    <property type="protein sequence ID" value="KAH7905472.1"/>
    <property type="molecule type" value="Genomic_DNA"/>
</dbReference>
<protein>
    <submittedName>
        <fullName evidence="1">Uncharacterized protein</fullName>
    </submittedName>
</protein>
<name>A0ACB7ZX54_9AGAM</name>
<reference evidence="1" key="1">
    <citation type="journal article" date="2021" name="New Phytol.">
        <title>Evolutionary innovations through gain and loss of genes in the ectomycorrhizal Boletales.</title>
        <authorList>
            <person name="Wu G."/>
            <person name="Miyauchi S."/>
            <person name="Morin E."/>
            <person name="Kuo A."/>
            <person name="Drula E."/>
            <person name="Varga T."/>
            <person name="Kohler A."/>
            <person name="Feng B."/>
            <person name="Cao Y."/>
            <person name="Lipzen A."/>
            <person name="Daum C."/>
            <person name="Hundley H."/>
            <person name="Pangilinan J."/>
            <person name="Johnson J."/>
            <person name="Barry K."/>
            <person name="LaButti K."/>
            <person name="Ng V."/>
            <person name="Ahrendt S."/>
            <person name="Min B."/>
            <person name="Choi I.G."/>
            <person name="Park H."/>
            <person name="Plett J.M."/>
            <person name="Magnuson J."/>
            <person name="Spatafora J.W."/>
            <person name="Nagy L.G."/>
            <person name="Henrissat B."/>
            <person name="Grigoriev I.V."/>
            <person name="Yang Z.L."/>
            <person name="Xu J."/>
            <person name="Martin F.M."/>
        </authorList>
    </citation>
    <scope>NUCLEOTIDE SEQUENCE</scope>
    <source>
        <strain evidence="1">ATCC 28755</strain>
    </source>
</reference>
<proteinExistence type="predicted"/>
<dbReference type="Proteomes" id="UP000790377">
    <property type="component" value="Unassembled WGS sequence"/>
</dbReference>
<keyword evidence="2" id="KW-1185">Reference proteome</keyword>
<evidence type="ECO:0000313" key="2">
    <source>
        <dbReference type="Proteomes" id="UP000790377"/>
    </source>
</evidence>
<gene>
    <name evidence="1" type="ORF">BJ138DRAFT_1118437</name>
</gene>
<evidence type="ECO:0000313" key="1">
    <source>
        <dbReference type="EMBL" id="KAH7905472.1"/>
    </source>
</evidence>
<comment type="caution">
    <text evidence="1">The sequence shown here is derived from an EMBL/GenBank/DDBJ whole genome shotgun (WGS) entry which is preliminary data.</text>
</comment>
<sequence>MTYAELEEKIKKHLGSQYWSEDWREANSALWSGDGDDAVALANRLFEVRDRYLLPRARASSPRLGSSAGTERWNGTIDDIAMRYNIGVNADHHISSSAIDPHDIATWQVMGRYARGEISFHSMQTSINFEYDLEESKYWDRLIDELIRLPDQERAMLREKYRFTACKHELIRLPDQERAVYMNNKSLEEYLQSVRQSQGPVPSSSTNSRTSLPGTSAAPSQSISCPTSSTDNESQLGELAQTWWMIYTPVAQTQFLVDHLQQAGTSAFRHPYIQGRFYAEVSSPSALRQLLPPSHRGSILNYIAVPPLEVPALFHLPPAEVPTMFHCPPMEIPAWYRMKTGPYKRDIAYGQALSEKSKANCNVRRLLNIPISQPDGTITTSSEDDALQVHNGNPYIRRLLLLRRIKVRPSVSTLNAYAAQFWREGIRMRIFHGTWKGQLARLCSVALETHTAVVELLLDSSSVDICISHIKQHFSPGDIIRVIAEDYQPSLGSSAHRGSADQWGHIILVEGNQLTFIDTVSKAEIQISDYLVQSYTPDQPVQSSVGIVTQAAGEPSDRIQLGDIVEVIHGPSIGMSGMVTWLDPQFAEVTFFNVEQNQNVTVPIMWTTYSPSPHVVRFSKERGYDLKAGDQIRVVRGELYGTPGEVTIVDIVAKTLTFKQSGCEASDIFRENSPQTSPINLASSSHITADAPSDPNPGHAYLSSSGNGSMNPLTNAENGCNAEDDLSLALRRGRHTGIAMPLRYRQYDDVLPQPPPVAAPLSVSQPLESQSSPSMQDVDRNTLFRTSPNLFDLVRQFFSSSSPLHDPEQFVTLDNLSSMPTSKSDMERSCEGVIRKSDEENAFYPFPN</sequence>
<accession>A0ACB7ZX54</accession>
<organism evidence="1 2">
    <name type="scientific">Hygrophoropsis aurantiaca</name>
    <dbReference type="NCBI Taxonomy" id="72124"/>
    <lineage>
        <taxon>Eukaryota</taxon>
        <taxon>Fungi</taxon>
        <taxon>Dikarya</taxon>
        <taxon>Basidiomycota</taxon>
        <taxon>Agaricomycotina</taxon>
        <taxon>Agaricomycetes</taxon>
        <taxon>Agaricomycetidae</taxon>
        <taxon>Boletales</taxon>
        <taxon>Coniophorineae</taxon>
        <taxon>Hygrophoropsidaceae</taxon>
        <taxon>Hygrophoropsis</taxon>
    </lineage>
</organism>